<gene>
    <name evidence="1" type="ORF">AVEN_147569_1</name>
</gene>
<dbReference type="EMBL" id="BGPR01189366">
    <property type="protein sequence ID" value="GBM86786.1"/>
    <property type="molecule type" value="Genomic_DNA"/>
</dbReference>
<accession>A0A4Y2JC35</accession>
<keyword evidence="2" id="KW-1185">Reference proteome</keyword>
<organism evidence="1 2">
    <name type="scientific">Araneus ventricosus</name>
    <name type="common">Orbweaver spider</name>
    <name type="synonym">Epeira ventricosa</name>
    <dbReference type="NCBI Taxonomy" id="182803"/>
    <lineage>
        <taxon>Eukaryota</taxon>
        <taxon>Metazoa</taxon>
        <taxon>Ecdysozoa</taxon>
        <taxon>Arthropoda</taxon>
        <taxon>Chelicerata</taxon>
        <taxon>Arachnida</taxon>
        <taxon>Araneae</taxon>
        <taxon>Araneomorphae</taxon>
        <taxon>Entelegynae</taxon>
        <taxon>Araneoidea</taxon>
        <taxon>Araneidae</taxon>
        <taxon>Araneus</taxon>
    </lineage>
</organism>
<feature type="non-terminal residue" evidence="1">
    <location>
        <position position="31"/>
    </location>
</feature>
<comment type="caution">
    <text evidence="1">The sequence shown here is derived from an EMBL/GenBank/DDBJ whole genome shotgun (WGS) entry which is preliminary data.</text>
</comment>
<dbReference type="AlphaFoldDB" id="A0A4Y2JC35"/>
<sequence>MPDDSPPPDAGEKLYGVRLELGIEPAYVRLA</sequence>
<protein>
    <submittedName>
        <fullName evidence="1">Uncharacterized protein</fullName>
    </submittedName>
</protein>
<proteinExistence type="predicted"/>
<evidence type="ECO:0000313" key="2">
    <source>
        <dbReference type="Proteomes" id="UP000499080"/>
    </source>
</evidence>
<evidence type="ECO:0000313" key="1">
    <source>
        <dbReference type="EMBL" id="GBM86786.1"/>
    </source>
</evidence>
<reference evidence="1 2" key="1">
    <citation type="journal article" date="2019" name="Sci. Rep.">
        <title>Orb-weaving spider Araneus ventricosus genome elucidates the spidroin gene catalogue.</title>
        <authorList>
            <person name="Kono N."/>
            <person name="Nakamura H."/>
            <person name="Ohtoshi R."/>
            <person name="Moran D.A.P."/>
            <person name="Shinohara A."/>
            <person name="Yoshida Y."/>
            <person name="Fujiwara M."/>
            <person name="Mori M."/>
            <person name="Tomita M."/>
            <person name="Arakawa K."/>
        </authorList>
    </citation>
    <scope>NUCLEOTIDE SEQUENCE [LARGE SCALE GENOMIC DNA]</scope>
</reference>
<name>A0A4Y2JC35_ARAVE</name>
<dbReference type="Proteomes" id="UP000499080">
    <property type="component" value="Unassembled WGS sequence"/>
</dbReference>